<reference evidence="2" key="1">
    <citation type="journal article" date="2024" name="Proc. Natl. Acad. Sci. U.S.A.">
        <title>Extraordinary preservation of gene collinearity over three hundred million years revealed in homosporous lycophytes.</title>
        <authorList>
            <person name="Li C."/>
            <person name="Wickell D."/>
            <person name="Kuo L.Y."/>
            <person name="Chen X."/>
            <person name="Nie B."/>
            <person name="Liao X."/>
            <person name="Peng D."/>
            <person name="Ji J."/>
            <person name="Jenkins J."/>
            <person name="Williams M."/>
            <person name="Shu S."/>
            <person name="Plott C."/>
            <person name="Barry K."/>
            <person name="Rajasekar S."/>
            <person name="Grimwood J."/>
            <person name="Han X."/>
            <person name="Sun S."/>
            <person name="Hou Z."/>
            <person name="He W."/>
            <person name="Dai G."/>
            <person name="Sun C."/>
            <person name="Schmutz J."/>
            <person name="Leebens-Mack J.H."/>
            <person name="Li F.W."/>
            <person name="Wang L."/>
        </authorList>
    </citation>
    <scope>NUCLEOTIDE SEQUENCE [LARGE SCALE GENOMIC DNA]</scope>
    <source>
        <strain evidence="2">cv. PW_Plant_1</strain>
    </source>
</reference>
<name>A0ACC2EL66_DIPCM</name>
<dbReference type="Proteomes" id="UP001162992">
    <property type="component" value="Chromosome 2"/>
</dbReference>
<sequence length="550" mass="60334">MVAFGHARIILALSGAGILLLQWGCVASQELSRGSWATLLKNSGVSAMHMVLTHNNKVIIFDRTDFGPSNISLPSGKCRNDPNDTALKTDCWAHSIEYDIATNSVRPLTIETDTWCSSGALLADGRLVQMGGYNDGAQVVRYFSPCERCDWFESPSRLSVSRWYATAQILPDNRVIVVGGIYQFSYEFVPKQTAGETVYQLPFLLQTADSFQNNLYPFVYLSSDGNLFIFANADSILLDYSTNKIVRRFPTMPGMEARNYPSSGSSVMLPLEGETGYKYVEILVCGGASSRAYLQATNGTFTPASQTCGRLKITDANPKWEMETMPIHRVMGDMLLLPTGDVLIINGAQSGTAGWFLARGPVLSPLLYKPKLGANGRFQLLTPSQTPRLYHSTAAVLPDGRILVGGSNPNPTYAFSNVLYPTELSLEAFSPPYLDPAYASRRPTVSHISSTILRHGNPFSLYFSMEAMLSEDSILINLLAPPFTSHSFSMNHRVLQLKILQVTTQLMGKSYEVVTETPTSTVIAPAGYYILYLVHAGLPSQGIWVHLSAP</sequence>
<evidence type="ECO:0000313" key="2">
    <source>
        <dbReference type="Proteomes" id="UP001162992"/>
    </source>
</evidence>
<evidence type="ECO:0000313" key="1">
    <source>
        <dbReference type="EMBL" id="KAJ7567198.1"/>
    </source>
</evidence>
<comment type="caution">
    <text evidence="1">The sequence shown here is derived from an EMBL/GenBank/DDBJ whole genome shotgun (WGS) entry which is preliminary data.</text>
</comment>
<keyword evidence="2" id="KW-1185">Reference proteome</keyword>
<organism evidence="1 2">
    <name type="scientific">Diphasiastrum complanatum</name>
    <name type="common">Issler's clubmoss</name>
    <name type="synonym">Lycopodium complanatum</name>
    <dbReference type="NCBI Taxonomy" id="34168"/>
    <lineage>
        <taxon>Eukaryota</taxon>
        <taxon>Viridiplantae</taxon>
        <taxon>Streptophyta</taxon>
        <taxon>Embryophyta</taxon>
        <taxon>Tracheophyta</taxon>
        <taxon>Lycopodiopsida</taxon>
        <taxon>Lycopodiales</taxon>
        <taxon>Lycopodiaceae</taxon>
        <taxon>Lycopodioideae</taxon>
        <taxon>Diphasiastrum</taxon>
    </lineage>
</organism>
<accession>A0ACC2EL66</accession>
<dbReference type="EMBL" id="CM055093">
    <property type="protein sequence ID" value="KAJ7567198.1"/>
    <property type="molecule type" value="Genomic_DNA"/>
</dbReference>
<proteinExistence type="predicted"/>
<protein>
    <submittedName>
        <fullName evidence="1">Uncharacterized protein</fullName>
    </submittedName>
</protein>
<gene>
    <name evidence="1" type="ORF">O6H91_02G136200</name>
</gene>